<dbReference type="InterPro" id="IPR050267">
    <property type="entry name" value="Anti-sigma-factor_SerPK"/>
</dbReference>
<protein>
    <submittedName>
        <fullName evidence="4">ATP-binding protein</fullName>
    </submittedName>
</protein>
<dbReference type="AlphaFoldDB" id="A0A345SVV4"/>
<keyword evidence="4" id="KW-0547">Nucleotide-binding</keyword>
<evidence type="ECO:0000259" key="3">
    <source>
        <dbReference type="Pfam" id="PF13581"/>
    </source>
</evidence>
<accession>A0A345SVV4</accession>
<dbReference type="Proteomes" id="UP000249340">
    <property type="component" value="Chromosome"/>
</dbReference>
<dbReference type="PANTHER" id="PTHR35526">
    <property type="entry name" value="ANTI-SIGMA-F FACTOR RSBW-RELATED"/>
    <property type="match status" value="1"/>
</dbReference>
<dbReference type="GO" id="GO:0004674">
    <property type="term" value="F:protein serine/threonine kinase activity"/>
    <property type="evidence" value="ECO:0007669"/>
    <property type="project" value="UniProtKB-KW"/>
</dbReference>
<keyword evidence="1" id="KW-0808">Transferase</keyword>
<sequence>MLVAARETTAIRPGLYLVRRPGGFAAHMTASALHLRFVRDLAGKTLRTLGVETETIEDVRLVASELVGNSVRACGDHVPLVIEVDAGPSGVTVRVHDPDAKPLPRRPGTSLDDDQAESGRGLGLVDLLAPGWEVIHTPVGKQISCRLTTEKQSAITQPVPDGSPIRSESERKSRNHAAGRLRQPPTPASPPINSINPTS</sequence>
<dbReference type="GO" id="GO:0005524">
    <property type="term" value="F:ATP binding"/>
    <property type="evidence" value="ECO:0007669"/>
    <property type="project" value="UniProtKB-KW"/>
</dbReference>
<evidence type="ECO:0000313" key="4">
    <source>
        <dbReference type="EMBL" id="AXI77859.1"/>
    </source>
</evidence>
<feature type="region of interest" description="Disordered" evidence="2">
    <location>
        <begin position="96"/>
        <end position="118"/>
    </location>
</feature>
<dbReference type="PANTHER" id="PTHR35526:SF3">
    <property type="entry name" value="ANTI-SIGMA-F FACTOR RSBW"/>
    <property type="match status" value="1"/>
</dbReference>
<dbReference type="KEGG" id="stri:C7M71_010845"/>
<organism evidence="4 5">
    <name type="scientific">Peterkaempfera bronchialis</name>
    <dbReference type="NCBI Taxonomy" id="2126346"/>
    <lineage>
        <taxon>Bacteria</taxon>
        <taxon>Bacillati</taxon>
        <taxon>Actinomycetota</taxon>
        <taxon>Actinomycetes</taxon>
        <taxon>Kitasatosporales</taxon>
        <taxon>Streptomycetaceae</taxon>
        <taxon>Peterkaempfera</taxon>
    </lineage>
</organism>
<dbReference type="EMBL" id="CP031264">
    <property type="protein sequence ID" value="AXI77859.1"/>
    <property type="molecule type" value="Genomic_DNA"/>
</dbReference>
<keyword evidence="4" id="KW-0067">ATP-binding</keyword>
<keyword evidence="1" id="KW-0723">Serine/threonine-protein kinase</keyword>
<feature type="region of interest" description="Disordered" evidence="2">
    <location>
        <begin position="151"/>
        <end position="199"/>
    </location>
</feature>
<dbReference type="InterPro" id="IPR036890">
    <property type="entry name" value="HATPase_C_sf"/>
</dbReference>
<dbReference type="OrthoDB" id="4170987at2"/>
<gene>
    <name evidence="4" type="ORF">C7M71_010845</name>
</gene>
<reference evidence="5" key="1">
    <citation type="submission" date="2018-07" db="EMBL/GenBank/DDBJ databases">
        <title>Streptacidiphilus bronchialis DSM 106435 chromosome.</title>
        <authorList>
            <person name="Batra D."/>
            <person name="Gulvik C.A."/>
        </authorList>
    </citation>
    <scope>NUCLEOTIDE SEQUENCE [LARGE SCALE GENOMIC DNA]</scope>
    <source>
        <strain evidence="5">DSM 106435</strain>
    </source>
</reference>
<dbReference type="InterPro" id="IPR003594">
    <property type="entry name" value="HATPase_dom"/>
</dbReference>
<dbReference type="CDD" id="cd16936">
    <property type="entry name" value="HATPase_RsbW-like"/>
    <property type="match status" value="1"/>
</dbReference>
<evidence type="ECO:0000313" key="5">
    <source>
        <dbReference type="Proteomes" id="UP000249340"/>
    </source>
</evidence>
<evidence type="ECO:0000256" key="2">
    <source>
        <dbReference type="SAM" id="MobiDB-lite"/>
    </source>
</evidence>
<proteinExistence type="predicted"/>
<dbReference type="SUPFAM" id="SSF55874">
    <property type="entry name" value="ATPase domain of HSP90 chaperone/DNA topoisomerase II/histidine kinase"/>
    <property type="match status" value="1"/>
</dbReference>
<name>A0A345SVV4_9ACTN</name>
<feature type="domain" description="Histidine kinase/HSP90-like ATPase" evidence="3">
    <location>
        <begin position="30"/>
        <end position="144"/>
    </location>
</feature>
<dbReference type="Gene3D" id="3.30.565.10">
    <property type="entry name" value="Histidine kinase-like ATPase, C-terminal domain"/>
    <property type="match status" value="1"/>
</dbReference>
<dbReference type="Pfam" id="PF13581">
    <property type="entry name" value="HATPase_c_2"/>
    <property type="match status" value="1"/>
</dbReference>
<evidence type="ECO:0000256" key="1">
    <source>
        <dbReference type="ARBA" id="ARBA00022527"/>
    </source>
</evidence>
<keyword evidence="1" id="KW-0418">Kinase</keyword>
<keyword evidence="5" id="KW-1185">Reference proteome</keyword>